<keyword evidence="3 5" id="KW-1133">Transmembrane helix</keyword>
<dbReference type="InterPro" id="IPR045062">
    <property type="entry name" value="Cyt_c_biogenesis_CcsA/CcmC"/>
</dbReference>
<evidence type="ECO:0000259" key="6">
    <source>
        <dbReference type="Pfam" id="PF01578"/>
    </source>
</evidence>
<dbReference type="Pfam" id="PF01578">
    <property type="entry name" value="Cytochrom_C_asm"/>
    <property type="match status" value="1"/>
</dbReference>
<dbReference type="PANTHER" id="PTHR30071">
    <property type="entry name" value="HEME EXPORTER PROTEIN C"/>
    <property type="match status" value="1"/>
</dbReference>
<keyword evidence="2 5" id="KW-0812">Transmembrane</keyword>
<accession>A0ABZ2CFJ0</accession>
<gene>
    <name evidence="7" type="ORF">R4Z09_06120</name>
</gene>
<sequence>MMDIEMTRLHELTVIVYAVSVLLYFIDFLHHNRRANRTAFWLLSFVWILQSVFLYLYMINTGRFPVLTIFEGLYFYVWILITLSLIINRLLRVDFIVFFTNVIGFMFMVVHTFAPDQIDSTVKAQQLVSELLFIHITAAILSYGAFSLSFVFSLLYLLQYNLLKRKKWGKRLWRISDLSKLEQMSYVSNVIGAPMLMIGVILGSQWAYIKLPNVSWADPKIIGSVFVLAVYCIYLYLRIRRGLAGKSLALWNIAAFLILLINFFLIGSISSFHIWL</sequence>
<comment type="subcellular location">
    <subcellularLocation>
        <location evidence="1">Membrane</location>
        <topology evidence="1">Multi-pass membrane protein</topology>
    </subcellularLocation>
</comment>
<protein>
    <submittedName>
        <fullName evidence="7">Cytochrome c biogenesis protein</fullName>
    </submittedName>
</protein>
<reference evidence="7 8" key="1">
    <citation type="submission" date="2023-10" db="EMBL/GenBank/DDBJ databases">
        <title>Niallia locisalis sp.nov. isolated from a salt pond sample.</title>
        <authorList>
            <person name="Li X.-J."/>
            <person name="Dong L."/>
        </authorList>
    </citation>
    <scope>NUCLEOTIDE SEQUENCE [LARGE SCALE GENOMIC DNA]</scope>
    <source>
        <strain evidence="7 8">DSM 29761</strain>
    </source>
</reference>
<evidence type="ECO:0000256" key="1">
    <source>
        <dbReference type="ARBA" id="ARBA00004141"/>
    </source>
</evidence>
<evidence type="ECO:0000313" key="7">
    <source>
        <dbReference type="EMBL" id="WVX82556.1"/>
    </source>
</evidence>
<organism evidence="7 8">
    <name type="scientific">Niallia oryzisoli</name>
    <dbReference type="NCBI Taxonomy" id="1737571"/>
    <lineage>
        <taxon>Bacteria</taxon>
        <taxon>Bacillati</taxon>
        <taxon>Bacillota</taxon>
        <taxon>Bacilli</taxon>
        <taxon>Bacillales</taxon>
        <taxon>Bacillaceae</taxon>
        <taxon>Niallia</taxon>
    </lineage>
</organism>
<dbReference type="PANTHER" id="PTHR30071:SF15">
    <property type="entry name" value="PROTEIN HEMX"/>
    <property type="match status" value="1"/>
</dbReference>
<evidence type="ECO:0000256" key="4">
    <source>
        <dbReference type="ARBA" id="ARBA00023136"/>
    </source>
</evidence>
<dbReference type="RefSeq" id="WP_338451455.1">
    <property type="nucleotide sequence ID" value="NZ_CP137640.1"/>
</dbReference>
<evidence type="ECO:0000256" key="2">
    <source>
        <dbReference type="ARBA" id="ARBA00022692"/>
    </source>
</evidence>
<feature type="transmembrane region" description="Helical" evidence="5">
    <location>
        <begin position="39"/>
        <end position="58"/>
    </location>
</feature>
<evidence type="ECO:0000313" key="8">
    <source>
        <dbReference type="Proteomes" id="UP001357223"/>
    </source>
</evidence>
<keyword evidence="4 5" id="KW-0472">Membrane</keyword>
<feature type="transmembrane region" description="Helical" evidence="5">
    <location>
        <begin position="134"/>
        <end position="163"/>
    </location>
</feature>
<feature type="transmembrane region" description="Helical" evidence="5">
    <location>
        <begin position="12"/>
        <end position="30"/>
    </location>
</feature>
<keyword evidence="8" id="KW-1185">Reference proteome</keyword>
<feature type="transmembrane region" description="Helical" evidence="5">
    <location>
        <begin position="184"/>
        <end position="209"/>
    </location>
</feature>
<proteinExistence type="predicted"/>
<dbReference type="InterPro" id="IPR002541">
    <property type="entry name" value="Cyt_c_assembly"/>
</dbReference>
<evidence type="ECO:0000256" key="5">
    <source>
        <dbReference type="SAM" id="Phobius"/>
    </source>
</evidence>
<feature type="domain" description="Cytochrome c assembly protein" evidence="6">
    <location>
        <begin position="69"/>
        <end position="270"/>
    </location>
</feature>
<dbReference type="Proteomes" id="UP001357223">
    <property type="component" value="Chromosome"/>
</dbReference>
<feature type="transmembrane region" description="Helical" evidence="5">
    <location>
        <begin position="249"/>
        <end position="275"/>
    </location>
</feature>
<feature type="transmembrane region" description="Helical" evidence="5">
    <location>
        <begin position="64"/>
        <end position="88"/>
    </location>
</feature>
<feature type="transmembrane region" description="Helical" evidence="5">
    <location>
        <begin position="221"/>
        <end position="237"/>
    </location>
</feature>
<feature type="transmembrane region" description="Helical" evidence="5">
    <location>
        <begin position="95"/>
        <end position="114"/>
    </location>
</feature>
<evidence type="ECO:0000256" key="3">
    <source>
        <dbReference type="ARBA" id="ARBA00022989"/>
    </source>
</evidence>
<name>A0ABZ2CFJ0_9BACI</name>
<dbReference type="EMBL" id="CP137640">
    <property type="protein sequence ID" value="WVX82556.1"/>
    <property type="molecule type" value="Genomic_DNA"/>
</dbReference>